<dbReference type="Proteomes" id="UP000306552">
    <property type="component" value="Unassembled WGS sequence"/>
</dbReference>
<accession>A0A4U5TTD6</accession>
<gene>
    <name evidence="1" type="ORF">FCN74_05745</name>
</gene>
<dbReference type="OrthoDB" id="1202013at2"/>
<reference evidence="1 2" key="1">
    <citation type="submission" date="2019-04" db="EMBL/GenBank/DDBJ databases">
        <title>Psychroflexus halotolerans sp. nov., isolated from a marine solar saltern.</title>
        <authorList>
            <person name="Feng X."/>
        </authorList>
    </citation>
    <scope>NUCLEOTIDE SEQUENCE [LARGE SCALE GENOMIC DNA]</scope>
    <source>
        <strain evidence="1 2">WDS2C27</strain>
    </source>
</reference>
<name>A0A4U5TTD6_9FLAO</name>
<dbReference type="RefSeq" id="WP_138931641.1">
    <property type="nucleotide sequence ID" value="NZ_SWMU01000002.1"/>
</dbReference>
<sequence>MRKLSVIIVVICLSCYTPKRDCQDFKLGKFKYEALVDGELEQTLFIRNDSLQIEVYKNQTDTSEIRWINDCEFILTPLHPESILDQYQMHMKIISTTKNSYTFQYNVVGETQKETGRATKVEP</sequence>
<keyword evidence="2" id="KW-1185">Reference proteome</keyword>
<evidence type="ECO:0000313" key="1">
    <source>
        <dbReference type="EMBL" id="TKS56538.1"/>
    </source>
</evidence>
<dbReference type="AlphaFoldDB" id="A0A4U5TTD6"/>
<dbReference type="EMBL" id="SWMU01000002">
    <property type="protein sequence ID" value="TKS56538.1"/>
    <property type="molecule type" value="Genomic_DNA"/>
</dbReference>
<keyword evidence="1" id="KW-0413">Isomerase</keyword>
<proteinExistence type="predicted"/>
<dbReference type="GO" id="GO:0016853">
    <property type="term" value="F:isomerase activity"/>
    <property type="evidence" value="ECO:0007669"/>
    <property type="project" value="UniProtKB-KW"/>
</dbReference>
<protein>
    <submittedName>
        <fullName evidence="1">DNA topoisomerase IV</fullName>
    </submittedName>
</protein>
<organism evidence="1 2">
    <name type="scientific">Mesohalobacter halotolerans</name>
    <dbReference type="NCBI Taxonomy" id="1883405"/>
    <lineage>
        <taxon>Bacteria</taxon>
        <taxon>Pseudomonadati</taxon>
        <taxon>Bacteroidota</taxon>
        <taxon>Flavobacteriia</taxon>
        <taxon>Flavobacteriales</taxon>
        <taxon>Flavobacteriaceae</taxon>
        <taxon>Mesohalobacter</taxon>
    </lineage>
</organism>
<comment type="caution">
    <text evidence="1">The sequence shown here is derived from an EMBL/GenBank/DDBJ whole genome shotgun (WGS) entry which is preliminary data.</text>
</comment>
<evidence type="ECO:0000313" key="2">
    <source>
        <dbReference type="Proteomes" id="UP000306552"/>
    </source>
</evidence>